<gene>
    <name evidence="2" type="ORF">BB738_0170</name>
</gene>
<dbReference type="Proteomes" id="UP000225023">
    <property type="component" value="Segment"/>
</dbReference>
<organism evidence="2 3">
    <name type="scientific">Aquamicrobium phage P14</name>
    <dbReference type="NCBI Taxonomy" id="1927013"/>
    <lineage>
        <taxon>Viruses</taxon>
        <taxon>Duplodnaviria</taxon>
        <taxon>Heunggongvirae</taxon>
        <taxon>Uroviricota</taxon>
        <taxon>Caudoviricetes</taxon>
        <taxon>Autographivirales</taxon>
        <taxon>Autonotataviridae</taxon>
        <taxon>Aqualcavirus</taxon>
        <taxon>Aqualcavirus P14</taxon>
    </lineage>
</organism>
<reference evidence="3" key="1">
    <citation type="journal article" date="2017" name="Genes (Basel)">
        <title>Genome Analysis of a Novel Broad Host Range Proteobacteria Phage Isolated from a Bioreactor Treating Industrial Wastewater.</title>
        <authorList>
            <person name="de Leeuw M."/>
            <person name="Baron M."/>
            <person name="Brenner A."/>
            <person name="Kushmaro A."/>
        </authorList>
    </citation>
    <scope>NUCLEOTIDE SEQUENCE [LARGE SCALE GENOMIC DNA]</scope>
</reference>
<evidence type="ECO:0000313" key="2">
    <source>
        <dbReference type="EMBL" id="APL99475.1"/>
    </source>
</evidence>
<accession>A0A1L5C053</accession>
<sequence length="168" mass="17724">MTTVTINPTIAAVILSGNKPDLEELLSDLKNGVKAVEKTLAKLQVHVKVGDKVSGEFGRGDKKRPFIGEVIAVQGNQALVLSGFDTFKVFTKNLSHIVNPDDAPATEESQSTDLGQAATPEQEAQIADPVQTVTPEEQAVATQPAEKSGDPINNLTPEQLADLVGAQA</sequence>
<protein>
    <submittedName>
        <fullName evidence="2">Uncharacterized protein</fullName>
    </submittedName>
</protein>
<name>A0A1L5C053_9CAUD</name>
<keyword evidence="3" id="KW-1185">Reference proteome</keyword>
<evidence type="ECO:0000256" key="1">
    <source>
        <dbReference type="SAM" id="MobiDB-lite"/>
    </source>
</evidence>
<evidence type="ECO:0000313" key="3">
    <source>
        <dbReference type="Proteomes" id="UP000225023"/>
    </source>
</evidence>
<feature type="region of interest" description="Disordered" evidence="1">
    <location>
        <begin position="100"/>
        <end position="168"/>
    </location>
</feature>
<proteinExistence type="predicted"/>
<dbReference type="EMBL" id="KX660669">
    <property type="protein sequence ID" value="APL99475.1"/>
    <property type="molecule type" value="Genomic_DNA"/>
</dbReference>